<gene>
    <name evidence="1" type="ORF">A4H97_12620</name>
</gene>
<dbReference type="AlphaFoldDB" id="A0A1V9EA57"/>
<dbReference type="PANTHER" id="PTHR47572">
    <property type="entry name" value="LIPOPROTEIN-RELATED"/>
    <property type="match status" value="1"/>
</dbReference>
<evidence type="ECO:0000313" key="2">
    <source>
        <dbReference type="Proteomes" id="UP000192610"/>
    </source>
</evidence>
<dbReference type="RefSeq" id="WP_081203398.1">
    <property type="nucleotide sequence ID" value="NZ_FOCZ01000005.1"/>
</dbReference>
<dbReference type="InterPro" id="IPR011042">
    <property type="entry name" value="6-blade_b-propeller_TolB-like"/>
</dbReference>
<organism evidence="1 2">
    <name type="scientific">Niastella yeongjuensis</name>
    <dbReference type="NCBI Taxonomy" id="354355"/>
    <lineage>
        <taxon>Bacteria</taxon>
        <taxon>Pseudomonadati</taxon>
        <taxon>Bacteroidota</taxon>
        <taxon>Chitinophagia</taxon>
        <taxon>Chitinophagales</taxon>
        <taxon>Chitinophagaceae</taxon>
        <taxon>Niastella</taxon>
    </lineage>
</organism>
<dbReference type="InterPro" id="IPR051262">
    <property type="entry name" value="SMP-30/CGR1_Lactonase"/>
</dbReference>
<sequence>MAQKGSLRSGYVLIVVLALASCRKDMGKFCDCKQADMVATVTSFATGLNNPRGLTFGPDGNLYVAEGGIGGTDSTSCTQVIPPVGPYRGSKTGARILKIEKSGQIWVVANKLPSSQTAPSLGSLVSGVADVAFIGNTLYGVLAGAGCSHGVKGIPNGIVKVHPDKSWDIIANLSEWQMSHPVAKPEPDDFEPDGTWYGIEAVNGSLYAVEPNHGEIVKVTTNGKIERLIDISASQGHIVPTAMTYYKGDFYVGNLGVFPITGNSNVYKVTLDGKISIVKKGFSTIVGIAFDDAGGMYVLENTTGNANPTPGTGRIIRIDPSGDRRTLVSGLNLPTAITYGPDGNLYVSNWGFGAPAIGGGEILKIKIDCERDRKSDWHDMIR</sequence>
<dbReference type="SUPFAM" id="SSF101898">
    <property type="entry name" value="NHL repeat"/>
    <property type="match status" value="1"/>
</dbReference>
<dbReference type="STRING" id="354355.SAMN05660816_03192"/>
<evidence type="ECO:0008006" key="3">
    <source>
        <dbReference type="Google" id="ProtNLM"/>
    </source>
</evidence>
<proteinExistence type="predicted"/>
<dbReference type="InterPro" id="IPR048031">
    <property type="entry name" value="ScyD/ScyE-like"/>
</dbReference>
<dbReference type="PANTHER" id="PTHR47572:SF5">
    <property type="entry name" value="BLR2277 PROTEIN"/>
    <property type="match status" value="1"/>
</dbReference>
<name>A0A1V9EA57_9BACT</name>
<dbReference type="Gene3D" id="2.120.10.30">
    <property type="entry name" value="TolB, C-terminal domain"/>
    <property type="match status" value="1"/>
</dbReference>
<dbReference type="PROSITE" id="PS51257">
    <property type="entry name" value="PROKAR_LIPOPROTEIN"/>
    <property type="match status" value="1"/>
</dbReference>
<dbReference type="EMBL" id="LVXG01000056">
    <property type="protein sequence ID" value="OQP42986.1"/>
    <property type="molecule type" value="Genomic_DNA"/>
</dbReference>
<dbReference type="NCBIfam" id="NF033206">
    <property type="entry name" value="ScyE_fam"/>
    <property type="match status" value="1"/>
</dbReference>
<comment type="caution">
    <text evidence="1">The sequence shown here is derived from an EMBL/GenBank/DDBJ whole genome shotgun (WGS) entry which is preliminary data.</text>
</comment>
<protein>
    <recommendedName>
        <fullName evidence="3">ScyD/ScyE family protein</fullName>
    </recommendedName>
</protein>
<keyword evidence="2" id="KW-1185">Reference proteome</keyword>
<accession>A0A1V9EA57</accession>
<dbReference type="OrthoDB" id="928769at2"/>
<evidence type="ECO:0000313" key="1">
    <source>
        <dbReference type="EMBL" id="OQP42986.1"/>
    </source>
</evidence>
<reference evidence="2" key="1">
    <citation type="submission" date="2016-04" db="EMBL/GenBank/DDBJ databases">
        <authorList>
            <person name="Chen L."/>
            <person name="Zhuang W."/>
            <person name="Wang G."/>
        </authorList>
    </citation>
    <scope>NUCLEOTIDE SEQUENCE [LARGE SCALE GENOMIC DNA]</scope>
    <source>
        <strain evidence="2">17621</strain>
    </source>
</reference>
<dbReference type="Proteomes" id="UP000192610">
    <property type="component" value="Unassembled WGS sequence"/>
</dbReference>